<organism evidence="1 2">
    <name type="scientific">Tateyamaria omphalii</name>
    <dbReference type="NCBI Taxonomy" id="299262"/>
    <lineage>
        <taxon>Bacteria</taxon>
        <taxon>Pseudomonadati</taxon>
        <taxon>Pseudomonadota</taxon>
        <taxon>Alphaproteobacteria</taxon>
        <taxon>Rhodobacterales</taxon>
        <taxon>Roseobacteraceae</taxon>
        <taxon>Tateyamaria</taxon>
    </lineage>
</organism>
<dbReference type="RefSeq" id="WP_076627525.1">
    <property type="nucleotide sequence ID" value="NZ_CP019312.1"/>
</dbReference>
<dbReference type="Proteomes" id="UP000186336">
    <property type="component" value="Chromosome"/>
</dbReference>
<dbReference type="AlphaFoldDB" id="A0A1P8MUD8"/>
<dbReference type="OrthoDB" id="9814909at2"/>
<dbReference type="Pfam" id="PF00494">
    <property type="entry name" value="SQS_PSY"/>
    <property type="match status" value="1"/>
</dbReference>
<dbReference type="InterPro" id="IPR008949">
    <property type="entry name" value="Isoprenoid_synthase_dom_sf"/>
</dbReference>
<protein>
    <submittedName>
        <fullName evidence="1">Phytoene synthase</fullName>
    </submittedName>
</protein>
<evidence type="ECO:0000313" key="2">
    <source>
        <dbReference type="Proteomes" id="UP000186336"/>
    </source>
</evidence>
<dbReference type="InterPro" id="IPR002060">
    <property type="entry name" value="Squ/phyt_synthse"/>
</dbReference>
<dbReference type="KEGG" id="tom:BWR18_08185"/>
<reference evidence="1 2" key="1">
    <citation type="submission" date="2017-01" db="EMBL/GenBank/DDBJ databases">
        <title>Complete genome of Tateyamaria omphalii DOK1-4 isolated from seawater in Dokdo.</title>
        <authorList>
            <person name="Kim J.H."/>
            <person name="Chi W.-J."/>
        </authorList>
    </citation>
    <scope>NUCLEOTIDE SEQUENCE [LARGE SCALE GENOMIC DNA]</scope>
    <source>
        <strain evidence="1 2">DOK1-4</strain>
    </source>
</reference>
<evidence type="ECO:0000313" key="1">
    <source>
        <dbReference type="EMBL" id="APX11664.1"/>
    </source>
</evidence>
<gene>
    <name evidence="1" type="ORF">BWR18_08185</name>
</gene>
<sequence length="255" mass="28104">MTFPNQVVPCARLVEQGDPDRFRTVMAAPVDARAILFPLYALNVEVSRAPWVTQEAMIAEMRLQWWRDALEEIAEGRDVRKHEVTTPVATILSPDAARRLDEAVAARRWDVYREPFEDEAHFDRYLDQTAGHLMWTAAEALGAPADQERAVRSVAAVGALVAFLRAVPKLEEAGRIPLLDGTHEGVAALAGRIRMRLTTPRVPARARVALWPALGSAQCLKQIMHAPAMVANGTVPVPLVPWRLSVAALTGRAML</sequence>
<dbReference type="SUPFAM" id="SSF48576">
    <property type="entry name" value="Terpenoid synthases"/>
    <property type="match status" value="1"/>
</dbReference>
<keyword evidence="2" id="KW-1185">Reference proteome</keyword>
<dbReference type="EMBL" id="CP019312">
    <property type="protein sequence ID" value="APX11664.1"/>
    <property type="molecule type" value="Genomic_DNA"/>
</dbReference>
<proteinExistence type="predicted"/>
<dbReference type="Gene3D" id="1.10.600.10">
    <property type="entry name" value="Farnesyl Diphosphate Synthase"/>
    <property type="match status" value="1"/>
</dbReference>
<accession>A0A1P8MUD8</accession>
<dbReference type="STRING" id="299262.BWR18_08185"/>
<name>A0A1P8MUD8_9RHOB</name>